<protein>
    <submittedName>
        <fullName evidence="3">Cell wall-active antibiotics response protein</fullName>
    </submittedName>
</protein>
<reference evidence="3 4" key="1">
    <citation type="submission" date="2021-06" db="EMBL/GenBank/DDBJ databases">
        <title>Bacillus sp. RD4P76, an endophyte from a halophyte.</title>
        <authorList>
            <person name="Sun J.-Q."/>
        </authorList>
    </citation>
    <scope>NUCLEOTIDE SEQUENCE [LARGE SCALE GENOMIC DNA]</scope>
    <source>
        <strain evidence="3 4">JCM 17098</strain>
    </source>
</reference>
<dbReference type="Pfam" id="PF09922">
    <property type="entry name" value="LiaF-like_C"/>
    <property type="match status" value="1"/>
</dbReference>
<dbReference type="PIRSF" id="PIRSF031509">
    <property type="entry name" value="Cell_wall_LiaF/YvqF"/>
    <property type="match status" value="1"/>
</dbReference>
<keyword evidence="1" id="KW-0812">Transmembrane</keyword>
<keyword evidence="4" id="KW-1185">Reference proteome</keyword>
<dbReference type="InterPro" id="IPR016975">
    <property type="entry name" value="Cell_wall_LiaF"/>
</dbReference>
<evidence type="ECO:0000313" key="3">
    <source>
        <dbReference type="EMBL" id="MBU9721928.1"/>
    </source>
</evidence>
<sequence>MLRQHPTNTYNWIFIIGIVLLFLELFLLKPGLIFGIAFLSFLVYIGWRSYQNMVGKVFFWVGVIGLFFTLINLIALRFIIAAVLVMFFVNYQKTKKNPDYISLEIMDEDINSLPEPLVKVESLFSSKLFGDQKTSETPYQWRDVNIHGGIGDRVIDLSNTVLPEEAVISVRHLIGNIKVYVPYEVEVHVHHSSVFGRASVFHKKHVSLFNQSFTYQTENFPNGKPRVKIFTSLLSGDIEVKRI</sequence>
<keyword evidence="1" id="KW-0472">Membrane</keyword>
<evidence type="ECO:0000313" key="4">
    <source>
        <dbReference type="Proteomes" id="UP000790580"/>
    </source>
</evidence>
<feature type="transmembrane region" description="Helical" evidence="1">
    <location>
        <begin position="12"/>
        <end position="45"/>
    </location>
</feature>
<evidence type="ECO:0000256" key="1">
    <source>
        <dbReference type="SAM" id="Phobius"/>
    </source>
</evidence>
<organism evidence="3 4">
    <name type="scientific">Evansella alkalicola</name>
    <dbReference type="NCBI Taxonomy" id="745819"/>
    <lineage>
        <taxon>Bacteria</taxon>
        <taxon>Bacillati</taxon>
        <taxon>Bacillota</taxon>
        <taxon>Bacilli</taxon>
        <taxon>Bacillales</taxon>
        <taxon>Bacillaceae</taxon>
        <taxon>Evansella</taxon>
    </lineage>
</organism>
<proteinExistence type="predicted"/>
<evidence type="ECO:0000259" key="2">
    <source>
        <dbReference type="Pfam" id="PF09922"/>
    </source>
</evidence>
<dbReference type="InterPro" id="IPR047793">
    <property type="entry name" value="LiaF_C"/>
</dbReference>
<dbReference type="EMBL" id="JAHQCR010000045">
    <property type="protein sequence ID" value="MBU9721928.1"/>
    <property type="molecule type" value="Genomic_DNA"/>
</dbReference>
<feature type="domain" description="Cell wall-active antibiotics response LiaF-like C-terminal" evidence="2">
    <location>
        <begin position="129"/>
        <end position="240"/>
    </location>
</feature>
<accession>A0ABS6JTL4</accession>
<dbReference type="NCBIfam" id="NF040535">
    <property type="entry name" value="LiaF_C_term"/>
    <property type="match status" value="1"/>
</dbReference>
<dbReference type="Proteomes" id="UP000790580">
    <property type="component" value="Unassembled WGS sequence"/>
</dbReference>
<dbReference type="InterPro" id="IPR024425">
    <property type="entry name" value="LiaF-like_C"/>
</dbReference>
<name>A0ABS6JTL4_9BACI</name>
<comment type="caution">
    <text evidence="3">The sequence shown here is derived from an EMBL/GenBank/DDBJ whole genome shotgun (WGS) entry which is preliminary data.</text>
</comment>
<gene>
    <name evidence="3" type="ORF">KS407_10825</name>
</gene>
<keyword evidence="1" id="KW-1133">Transmembrane helix</keyword>
<feature type="transmembrane region" description="Helical" evidence="1">
    <location>
        <begin position="57"/>
        <end position="89"/>
    </location>
</feature>